<feature type="transmembrane region" description="Helical" evidence="6">
    <location>
        <begin position="394"/>
        <end position="415"/>
    </location>
</feature>
<evidence type="ECO:0000313" key="8">
    <source>
        <dbReference type="EMBL" id="CAD7080336.1"/>
    </source>
</evidence>
<feature type="transmembrane region" description="Helical" evidence="6">
    <location>
        <begin position="371"/>
        <end position="388"/>
    </location>
</feature>
<keyword evidence="4 6" id="KW-0472">Membrane</keyword>
<sequence>MAQLSYWKVLTRRKAIEAGSETDSKLHRVMGTFDLTALGVGATLGVGVYVLAGHVAKDQAGPSVVLSFAIAAIASLFAGLCYAEFGARVPRAGSAYIYSYVCIGEFAAFVIGWNLILEYIIGSASVARGLSLYLDSLLNNTMQTAFRDVAPIDWGFLGTYFDFFAFGSAFLLGVALAFGLKQSTLLNNCFTVLNVAIVLIVIVAGSIKSNIKNWEIPASDLPQNSTAGAGGFFPYGFEGTIRGAATCFFGFVGFDCIATTGEEVKNPRKAIPRAIMFSLLIIFLAYFGVSTVLTLMWPYYLQNVNAPLPYVFEQIGWPVVQWIVTIGGMIGLVASMFGAMFPLPRIMYAMSQDGLIFHFFGEISPRFKTPIAGTICAALLTGLMAAIFDLRQLVNMLSIGTLMAYTVVAISITILRHMNDDSKQGITSEMTEGTNLVNHQNERINTSSLLIQIFNCRRVQIPSVLSSRVVGTLLLFYCAFCFGFSFTFLYATQEIRELKPWPIAIGCLFLVLILILLLAISVQPRENANSTFTVPLVPLIPGISIFINVYLMLQLDIYTWIRFGVWMVIGLPIYLICICLYNRTKEKTNRASSITYRGTSFDDFVPPQVDVEKSIPNGTIHSNAETLSIKTIEETNGIIPMNGKITEETQRVRPPSPKGSLDEIIPASELSGTVREIRTPNGNTLFIEDINPTSPSIADEDAKSVLAILDDVLKVEDSSNRDLYRSTSTVSEQLPSSIETAAIIHNSFEDLPEEEVDVNHNTKQTPSDEVEEDKTAPDEKLPVLIAATPLKVDDKQEEGEDVCPPEPKPDYPGAPDFDDTFDETIDAKHSSDDETPPPVPPRDDISPLYATAINFVSDTPADQAISEAARRVSATKTPSSSIKSSRRSSGSSEDILVTPSRSSQKFRDRLSKMIINPPTFVRIKRAEETLNETTNDNGEITPPLTSYPMKQSKSESDLVHMKSADDEATPGVQNGDKENEDNENNIPKAPKFDPVLYKTIASRYKNQRPKLDLTVSDDPDQPVIRPKTAPIIVTQPSEDEDEPNLEVLPFREKLAALLKRGPSHRTKIRPDSYPKLNPHSRAVTPEPSETNSISDPNLNSERRSRSPSPLSNPEANTDDHKQKFTQVLQSITGERGPPKKKAEKQESIQEQPSERPATIEEALKRLRHVRQPVELD</sequence>
<keyword evidence="3 6" id="KW-1133">Transmembrane helix</keyword>
<dbReference type="EMBL" id="LR899010">
    <property type="protein sequence ID" value="CAD7080336.1"/>
    <property type="molecule type" value="Genomic_DNA"/>
</dbReference>
<evidence type="ECO:0000256" key="1">
    <source>
        <dbReference type="ARBA" id="ARBA00004141"/>
    </source>
</evidence>
<dbReference type="GO" id="GO:0061459">
    <property type="term" value="F:L-arginine transmembrane transporter activity"/>
    <property type="evidence" value="ECO:0007669"/>
    <property type="project" value="TreeGrafter"/>
</dbReference>
<feature type="transmembrane region" description="Helical" evidence="6">
    <location>
        <begin position="275"/>
        <end position="299"/>
    </location>
</feature>
<feature type="compositionally biased region" description="Low complexity" evidence="5">
    <location>
        <begin position="879"/>
        <end position="892"/>
    </location>
</feature>
<feature type="transmembrane region" description="Helical" evidence="6">
    <location>
        <begin position="64"/>
        <end position="83"/>
    </location>
</feature>
<feature type="compositionally biased region" description="Basic and acidic residues" evidence="5">
    <location>
        <begin position="952"/>
        <end position="965"/>
    </location>
</feature>
<dbReference type="Pfam" id="PF13520">
    <property type="entry name" value="AA_permease_2"/>
    <property type="match status" value="1"/>
</dbReference>
<evidence type="ECO:0000256" key="3">
    <source>
        <dbReference type="ARBA" id="ARBA00022989"/>
    </source>
</evidence>
<comment type="subcellular location">
    <subcellularLocation>
        <location evidence="1">Membrane</location>
        <topology evidence="1">Multi-pass membrane protein</topology>
    </subcellularLocation>
</comment>
<dbReference type="Gene3D" id="1.20.1740.10">
    <property type="entry name" value="Amino acid/polyamine transporter I"/>
    <property type="match status" value="1"/>
</dbReference>
<organism evidence="8 9">
    <name type="scientific">Hermetia illucens</name>
    <name type="common">Black soldier fly</name>
    <dbReference type="NCBI Taxonomy" id="343691"/>
    <lineage>
        <taxon>Eukaryota</taxon>
        <taxon>Metazoa</taxon>
        <taxon>Ecdysozoa</taxon>
        <taxon>Arthropoda</taxon>
        <taxon>Hexapoda</taxon>
        <taxon>Insecta</taxon>
        <taxon>Pterygota</taxon>
        <taxon>Neoptera</taxon>
        <taxon>Endopterygota</taxon>
        <taxon>Diptera</taxon>
        <taxon>Brachycera</taxon>
        <taxon>Stratiomyomorpha</taxon>
        <taxon>Stratiomyidae</taxon>
        <taxon>Hermetiinae</taxon>
        <taxon>Hermetia</taxon>
    </lineage>
</organism>
<dbReference type="PANTHER" id="PTHR43243">
    <property type="entry name" value="INNER MEMBRANE TRANSPORTER YGJI-RELATED"/>
    <property type="match status" value="1"/>
</dbReference>
<evidence type="ECO:0000256" key="4">
    <source>
        <dbReference type="ARBA" id="ARBA00023136"/>
    </source>
</evidence>
<feature type="region of interest" description="Disordered" evidence="5">
    <location>
        <begin position="1058"/>
        <end position="1158"/>
    </location>
</feature>
<dbReference type="AlphaFoldDB" id="A0A7R8UGE6"/>
<gene>
    <name evidence="8" type="ORF">HERILL_LOCUS3495</name>
</gene>
<dbReference type="Proteomes" id="UP000594454">
    <property type="component" value="Chromosome 2"/>
</dbReference>
<dbReference type="FunFam" id="1.20.1740.10:FF:000010">
    <property type="entry name" value="probable cationic amino acid transporter"/>
    <property type="match status" value="1"/>
</dbReference>
<feature type="transmembrane region" description="Helical" evidence="6">
    <location>
        <begin position="532"/>
        <end position="553"/>
    </location>
</feature>
<feature type="transmembrane region" description="Helical" evidence="6">
    <location>
        <begin position="469"/>
        <end position="491"/>
    </location>
</feature>
<protein>
    <recommendedName>
        <fullName evidence="7">Cationic amino acid transporter C-terminal domain-containing protein</fullName>
    </recommendedName>
</protein>
<dbReference type="FunCoup" id="A0A7R8UGE6">
    <property type="interactions" value="32"/>
</dbReference>
<proteinExistence type="predicted"/>
<keyword evidence="2 6" id="KW-0812">Transmembrane</keyword>
<evidence type="ECO:0000256" key="5">
    <source>
        <dbReference type="SAM" id="MobiDB-lite"/>
    </source>
</evidence>
<dbReference type="GO" id="GO:0097638">
    <property type="term" value="P:L-arginine import across plasma membrane"/>
    <property type="evidence" value="ECO:0007669"/>
    <property type="project" value="TreeGrafter"/>
</dbReference>
<feature type="transmembrane region" description="Helical" evidence="6">
    <location>
        <begin position="159"/>
        <end position="179"/>
    </location>
</feature>
<dbReference type="OMA" id="DPLHSAK"/>
<keyword evidence="9" id="KW-1185">Reference proteome</keyword>
<dbReference type="Pfam" id="PF13906">
    <property type="entry name" value="AA_permease_C"/>
    <property type="match status" value="1"/>
</dbReference>
<evidence type="ECO:0000313" key="9">
    <source>
        <dbReference type="Proteomes" id="UP000594454"/>
    </source>
</evidence>
<feature type="transmembrane region" description="Helical" evidence="6">
    <location>
        <begin position="33"/>
        <end position="52"/>
    </location>
</feature>
<accession>A0A7R8UGE6</accession>
<feature type="region of interest" description="Disordered" evidence="5">
    <location>
        <begin position="866"/>
        <end position="911"/>
    </location>
</feature>
<dbReference type="GO" id="GO:0000064">
    <property type="term" value="F:L-ornithine transmembrane transporter activity"/>
    <property type="evidence" value="ECO:0007669"/>
    <property type="project" value="TreeGrafter"/>
</dbReference>
<feature type="transmembrane region" description="Helical" evidence="6">
    <location>
        <begin position="319"/>
        <end position="341"/>
    </location>
</feature>
<reference evidence="8 9" key="1">
    <citation type="submission" date="2020-11" db="EMBL/GenBank/DDBJ databases">
        <authorList>
            <person name="Wallbank WR R."/>
            <person name="Pardo Diaz C."/>
            <person name="Kozak K."/>
            <person name="Martin S."/>
            <person name="Jiggins C."/>
            <person name="Moest M."/>
            <person name="Warren A I."/>
            <person name="Generalovic N T."/>
            <person name="Byers J.R.P. K."/>
            <person name="Montejo-Kovacevich G."/>
            <person name="Yen C E."/>
        </authorList>
    </citation>
    <scope>NUCLEOTIDE SEQUENCE [LARGE SCALE GENOMIC DNA]</scope>
</reference>
<dbReference type="InParanoid" id="A0A7R8UGE6"/>
<evidence type="ECO:0000256" key="6">
    <source>
        <dbReference type="SAM" id="Phobius"/>
    </source>
</evidence>
<dbReference type="InterPro" id="IPR002293">
    <property type="entry name" value="AA/rel_permease1"/>
</dbReference>
<feature type="transmembrane region" description="Helical" evidence="6">
    <location>
        <begin position="95"/>
        <end position="113"/>
    </location>
</feature>
<evidence type="ECO:0000256" key="2">
    <source>
        <dbReference type="ARBA" id="ARBA00022692"/>
    </source>
</evidence>
<evidence type="ECO:0000259" key="7">
    <source>
        <dbReference type="Pfam" id="PF13906"/>
    </source>
</evidence>
<name>A0A7R8UGE6_HERIL</name>
<dbReference type="InterPro" id="IPR029485">
    <property type="entry name" value="CAT_C"/>
</dbReference>
<feature type="transmembrane region" description="Helical" evidence="6">
    <location>
        <begin position="503"/>
        <end position="520"/>
    </location>
</feature>
<feature type="region of interest" description="Disordered" evidence="5">
    <location>
        <begin position="929"/>
        <end position="993"/>
    </location>
</feature>
<dbReference type="GO" id="GO:0015189">
    <property type="term" value="F:L-lysine transmembrane transporter activity"/>
    <property type="evidence" value="ECO:0007669"/>
    <property type="project" value="TreeGrafter"/>
</dbReference>
<feature type="transmembrane region" description="Helical" evidence="6">
    <location>
        <begin position="185"/>
        <end position="207"/>
    </location>
</feature>
<feature type="region of interest" description="Disordered" evidence="5">
    <location>
        <begin position="1009"/>
        <end position="1046"/>
    </location>
</feature>
<feature type="region of interest" description="Disordered" evidence="5">
    <location>
        <begin position="751"/>
        <end position="846"/>
    </location>
</feature>
<feature type="transmembrane region" description="Helical" evidence="6">
    <location>
        <begin position="559"/>
        <end position="581"/>
    </location>
</feature>
<dbReference type="PANTHER" id="PTHR43243:SF105">
    <property type="entry name" value="CATIONIC AMINO ACID TRANSPORTER C-TERMINAL DOMAIN-CONTAINING PROTEIN"/>
    <property type="match status" value="1"/>
</dbReference>
<feature type="domain" description="Cationic amino acid transporter C-terminal" evidence="7">
    <location>
        <begin position="532"/>
        <end position="576"/>
    </location>
</feature>
<dbReference type="GO" id="GO:0005886">
    <property type="term" value="C:plasma membrane"/>
    <property type="evidence" value="ECO:0007669"/>
    <property type="project" value="TreeGrafter"/>
</dbReference>
<dbReference type="OrthoDB" id="3900342at2759"/>